<dbReference type="EMBL" id="CAXIEN010000525">
    <property type="protein sequence ID" value="CAL1299949.1"/>
    <property type="molecule type" value="Genomic_DNA"/>
</dbReference>
<evidence type="ECO:0000313" key="2">
    <source>
        <dbReference type="Proteomes" id="UP001497382"/>
    </source>
</evidence>
<evidence type="ECO:0000313" key="1">
    <source>
        <dbReference type="EMBL" id="CAL1299949.1"/>
    </source>
</evidence>
<keyword evidence="2" id="KW-1185">Reference proteome</keyword>
<proteinExistence type="predicted"/>
<comment type="caution">
    <text evidence="1">The sequence shown here is derived from an EMBL/GenBank/DDBJ whole genome shotgun (WGS) entry which is preliminary data.</text>
</comment>
<dbReference type="Proteomes" id="UP001497382">
    <property type="component" value="Unassembled WGS sequence"/>
</dbReference>
<sequence>MATKRAFQRLRQPRDEQKVFFFPQSIPLPSCDNSAFRCCGNRTCVLWDDSVALFAFLSSECCAFVRPNGYIHIQVNLINHGEVFLFVIYFRKSAGQSLDNWGLLTFLVLTADTSNELPLTSNIKFTCEADHSKLMYEYTQVLLPTKF</sequence>
<protein>
    <submittedName>
        <fullName evidence="1">Uncharacterized protein</fullName>
    </submittedName>
</protein>
<dbReference type="AlphaFoldDB" id="A0AAV2BVR6"/>
<organism evidence="1 2">
    <name type="scientific">Larinioides sclopetarius</name>
    <dbReference type="NCBI Taxonomy" id="280406"/>
    <lineage>
        <taxon>Eukaryota</taxon>
        <taxon>Metazoa</taxon>
        <taxon>Ecdysozoa</taxon>
        <taxon>Arthropoda</taxon>
        <taxon>Chelicerata</taxon>
        <taxon>Arachnida</taxon>
        <taxon>Araneae</taxon>
        <taxon>Araneomorphae</taxon>
        <taxon>Entelegynae</taxon>
        <taxon>Araneoidea</taxon>
        <taxon>Araneidae</taxon>
        <taxon>Larinioides</taxon>
    </lineage>
</organism>
<accession>A0AAV2BVR6</accession>
<gene>
    <name evidence="1" type="ORF">LARSCL_LOCUS21653</name>
</gene>
<name>A0AAV2BVR6_9ARAC</name>
<reference evidence="1 2" key="1">
    <citation type="submission" date="2024-04" db="EMBL/GenBank/DDBJ databases">
        <authorList>
            <person name="Rising A."/>
            <person name="Reimegard J."/>
            <person name="Sonavane S."/>
            <person name="Akerstrom W."/>
            <person name="Nylinder S."/>
            <person name="Hedman E."/>
            <person name="Kallberg Y."/>
        </authorList>
    </citation>
    <scope>NUCLEOTIDE SEQUENCE [LARGE SCALE GENOMIC DNA]</scope>
</reference>